<dbReference type="SUPFAM" id="SSF55874">
    <property type="entry name" value="ATPase domain of HSP90 chaperone/DNA topoisomerase II/histidine kinase"/>
    <property type="match status" value="1"/>
</dbReference>
<evidence type="ECO:0000313" key="11">
    <source>
        <dbReference type="Proteomes" id="UP000231990"/>
    </source>
</evidence>
<dbReference type="Proteomes" id="UP000231990">
    <property type="component" value="Unassembled WGS sequence"/>
</dbReference>
<feature type="domain" description="Histidine kinase" evidence="5">
    <location>
        <begin position="409"/>
        <end position="712"/>
    </location>
</feature>
<evidence type="ECO:0000256" key="2">
    <source>
        <dbReference type="ARBA" id="ARBA00012438"/>
    </source>
</evidence>
<dbReference type="NCBIfam" id="TIGR00229">
    <property type="entry name" value="sensory_box"/>
    <property type="match status" value="1"/>
</dbReference>
<dbReference type="InterPro" id="IPR036890">
    <property type="entry name" value="HATPase_C_sf"/>
</dbReference>
<keyword evidence="3" id="KW-0597">Phosphoprotein</keyword>
<evidence type="ECO:0000313" key="10">
    <source>
        <dbReference type="Proteomes" id="UP000231962"/>
    </source>
</evidence>
<dbReference type="InterPro" id="IPR003594">
    <property type="entry name" value="HATPase_dom"/>
</dbReference>
<dbReference type="PROSITE" id="PS50112">
    <property type="entry name" value="PAS"/>
    <property type="match status" value="1"/>
</dbReference>
<dbReference type="SUPFAM" id="SSF55781">
    <property type="entry name" value="GAF domain-like"/>
    <property type="match status" value="1"/>
</dbReference>
<dbReference type="InterPro" id="IPR000700">
    <property type="entry name" value="PAS-assoc_C"/>
</dbReference>
<feature type="coiled-coil region" evidence="4">
    <location>
        <begin position="341"/>
        <end position="400"/>
    </location>
</feature>
<dbReference type="Gene3D" id="3.30.565.10">
    <property type="entry name" value="Histidine kinase-like ATPase, C-terminal domain"/>
    <property type="match status" value="1"/>
</dbReference>
<sequence length="715" mass="80785">MGIFFEGSFQMKFFNFIYNLFRNPDKGPRLKNSNFLTKLNLVSNMDEGHSEYSKLELPLKQLFYIIEKLSFGQPLNEILLTIITAIEEYKPDLRASVLILDTDGKTLRHGAAPRLPVEYNLMVDGLQIGPSAGSCGTAVYRKELVIVQDIQTDPLWSDYVEIAKRFQLGACWSHPIISSTGQVLGTFALYYSQPKKPTEPELMLINSCAYIVGVAIERKRSEDSRNQSEAKYRTLVEQASDAIFLITDDNSIAEVNLSGSKLLGYKKEELLGRKFSELFSSENAEQPAIEMSAIYIGKSDLFERSLITKDSRIFPAEISVSFIKLNDQTYLQAMVRDISERKKAELEIVRLNQTLEKKVEERTKELEAANRILSTTNENLVKALEDLQNLQAQMMQAEKMVALGQLISGIAHEVNTPLGAILASNENIVSLKERNLLSLLEQFTKFDECDRKLWSNFFEHGARIPSFANYSENKRKRKEIQAIFEQKEYKDKKALVENLIDLDLPIQDVNSVLEKKSVSDVERIVQNAIEFSGIFRSSLIIQEATLKAKRVISALKTYIHQDRTNEPTVVNIPEQIDTVLTLYYNSSKEHVNFVQNFDPDSKVWGVADQLSQIWTNLISNSLQAMDFKGTVTIHTIRQGDSLVVEIGDNGPGIPKEIQSQIFEPFFTTKESGMGSGLGLSICKKIAEENGGSINFTSSPKETKFSVKLPYANHRK</sequence>
<evidence type="ECO:0000259" key="7">
    <source>
        <dbReference type="PROSITE" id="PS50113"/>
    </source>
</evidence>
<organism evidence="9 11">
    <name type="scientific">Leptospira perolatii</name>
    <dbReference type="NCBI Taxonomy" id="2023191"/>
    <lineage>
        <taxon>Bacteria</taxon>
        <taxon>Pseudomonadati</taxon>
        <taxon>Spirochaetota</taxon>
        <taxon>Spirochaetia</taxon>
        <taxon>Leptospirales</taxon>
        <taxon>Leptospiraceae</taxon>
        <taxon>Leptospira</taxon>
    </lineage>
</organism>
<accession>A0A2M9ZM24</accession>
<dbReference type="SUPFAM" id="SSF47384">
    <property type="entry name" value="Homodimeric domain of signal transducing histidine kinase"/>
    <property type="match status" value="1"/>
</dbReference>
<proteinExistence type="predicted"/>
<evidence type="ECO:0000256" key="1">
    <source>
        <dbReference type="ARBA" id="ARBA00000085"/>
    </source>
</evidence>
<evidence type="ECO:0000256" key="3">
    <source>
        <dbReference type="ARBA" id="ARBA00022553"/>
    </source>
</evidence>
<evidence type="ECO:0000313" key="9">
    <source>
        <dbReference type="EMBL" id="PJZ73059.1"/>
    </source>
</evidence>
<dbReference type="InterPro" id="IPR000014">
    <property type="entry name" value="PAS"/>
</dbReference>
<dbReference type="PRINTS" id="PR00344">
    <property type="entry name" value="BCTRLSENSOR"/>
</dbReference>
<dbReference type="EMBL" id="NPDY01000007">
    <property type="protein sequence ID" value="PJZ69726.1"/>
    <property type="molecule type" value="Genomic_DNA"/>
</dbReference>
<dbReference type="InterPro" id="IPR035965">
    <property type="entry name" value="PAS-like_dom_sf"/>
</dbReference>
<dbReference type="SUPFAM" id="SSF55785">
    <property type="entry name" value="PYP-like sensor domain (PAS domain)"/>
    <property type="match status" value="1"/>
</dbReference>
<dbReference type="InterPro" id="IPR004358">
    <property type="entry name" value="Sig_transdc_His_kin-like_C"/>
</dbReference>
<dbReference type="SMART" id="SM00091">
    <property type="entry name" value="PAS"/>
    <property type="match status" value="1"/>
</dbReference>
<evidence type="ECO:0000313" key="8">
    <source>
        <dbReference type="EMBL" id="PJZ69726.1"/>
    </source>
</evidence>
<dbReference type="Pfam" id="PF13426">
    <property type="entry name" value="PAS_9"/>
    <property type="match status" value="1"/>
</dbReference>
<dbReference type="GO" id="GO:0000155">
    <property type="term" value="F:phosphorelay sensor kinase activity"/>
    <property type="evidence" value="ECO:0007669"/>
    <property type="project" value="InterPro"/>
</dbReference>
<protein>
    <recommendedName>
        <fullName evidence="2">histidine kinase</fullName>
        <ecNumber evidence="2">2.7.13.3</ecNumber>
    </recommendedName>
</protein>
<dbReference type="InterPro" id="IPR029016">
    <property type="entry name" value="GAF-like_dom_sf"/>
</dbReference>
<comment type="catalytic activity">
    <reaction evidence="1">
        <text>ATP + protein L-histidine = ADP + protein N-phospho-L-histidine.</text>
        <dbReference type="EC" id="2.7.13.3"/>
    </reaction>
</comment>
<dbReference type="Proteomes" id="UP000231962">
    <property type="component" value="Unassembled WGS sequence"/>
</dbReference>
<comment type="caution">
    <text evidence="9">The sequence shown here is derived from an EMBL/GenBank/DDBJ whole genome shotgun (WGS) entry which is preliminary data.</text>
</comment>
<evidence type="ECO:0000256" key="4">
    <source>
        <dbReference type="SAM" id="Coils"/>
    </source>
</evidence>
<dbReference type="InterPro" id="IPR003661">
    <property type="entry name" value="HisK_dim/P_dom"/>
</dbReference>
<dbReference type="SMART" id="SM00387">
    <property type="entry name" value="HATPase_c"/>
    <property type="match status" value="1"/>
</dbReference>
<dbReference type="Pfam" id="PF13185">
    <property type="entry name" value="GAF_2"/>
    <property type="match status" value="1"/>
</dbReference>
<dbReference type="Gene3D" id="3.30.450.40">
    <property type="match status" value="1"/>
</dbReference>
<evidence type="ECO:0000259" key="5">
    <source>
        <dbReference type="PROSITE" id="PS50109"/>
    </source>
</evidence>
<keyword evidence="10" id="KW-1185">Reference proteome</keyword>
<dbReference type="PROSITE" id="PS50109">
    <property type="entry name" value="HIS_KIN"/>
    <property type="match status" value="1"/>
</dbReference>
<dbReference type="PANTHER" id="PTHR43065:SF48">
    <property type="entry name" value="HISTIDINE KINASE"/>
    <property type="match status" value="1"/>
</dbReference>
<reference evidence="10 11" key="1">
    <citation type="submission" date="2017-07" db="EMBL/GenBank/DDBJ databases">
        <title>Leptospira spp. isolated from tropical soils.</title>
        <authorList>
            <person name="Thibeaux R."/>
            <person name="Iraola G."/>
            <person name="Ferres I."/>
            <person name="Bierque E."/>
            <person name="Girault D."/>
            <person name="Soupe-Gilbert M.-E."/>
            <person name="Picardeau M."/>
            <person name="Goarant C."/>
        </authorList>
    </citation>
    <scope>NUCLEOTIDE SEQUENCE [LARGE SCALE GENOMIC DNA]</scope>
    <source>
        <strain evidence="9 11">FH1-B-B1</strain>
        <strain evidence="8 10">FH1-B-C1</strain>
    </source>
</reference>
<dbReference type="Pfam" id="PF02518">
    <property type="entry name" value="HATPase_c"/>
    <property type="match status" value="1"/>
</dbReference>
<evidence type="ECO:0000259" key="6">
    <source>
        <dbReference type="PROSITE" id="PS50112"/>
    </source>
</evidence>
<keyword evidence="4" id="KW-0175">Coiled coil</keyword>
<dbReference type="InterPro" id="IPR036097">
    <property type="entry name" value="HisK_dim/P_sf"/>
</dbReference>
<dbReference type="AlphaFoldDB" id="A0A2M9ZM24"/>
<dbReference type="InterPro" id="IPR005467">
    <property type="entry name" value="His_kinase_dom"/>
</dbReference>
<dbReference type="CDD" id="cd00075">
    <property type="entry name" value="HATPase"/>
    <property type="match status" value="1"/>
</dbReference>
<dbReference type="CDD" id="cd00130">
    <property type="entry name" value="PAS"/>
    <property type="match status" value="1"/>
</dbReference>
<dbReference type="SMART" id="SM00065">
    <property type="entry name" value="GAF"/>
    <property type="match status" value="1"/>
</dbReference>
<name>A0A2M9ZM24_9LEPT</name>
<dbReference type="CDD" id="cd00082">
    <property type="entry name" value="HisKA"/>
    <property type="match status" value="1"/>
</dbReference>
<feature type="domain" description="PAC" evidence="7">
    <location>
        <begin position="300"/>
        <end position="350"/>
    </location>
</feature>
<dbReference type="EMBL" id="NPDZ01000006">
    <property type="protein sequence ID" value="PJZ73059.1"/>
    <property type="molecule type" value="Genomic_DNA"/>
</dbReference>
<dbReference type="Gene3D" id="1.10.287.130">
    <property type="match status" value="1"/>
</dbReference>
<dbReference type="PROSITE" id="PS50113">
    <property type="entry name" value="PAC"/>
    <property type="match status" value="1"/>
</dbReference>
<dbReference type="Gene3D" id="3.30.450.20">
    <property type="entry name" value="PAS domain"/>
    <property type="match status" value="1"/>
</dbReference>
<feature type="domain" description="PAS" evidence="6">
    <location>
        <begin position="228"/>
        <end position="285"/>
    </location>
</feature>
<dbReference type="PANTHER" id="PTHR43065">
    <property type="entry name" value="SENSOR HISTIDINE KINASE"/>
    <property type="match status" value="1"/>
</dbReference>
<dbReference type="EC" id="2.7.13.3" evidence="2"/>
<gene>
    <name evidence="8" type="ORF">CH360_09010</name>
    <name evidence="9" type="ORF">CH373_11225</name>
</gene>
<dbReference type="InterPro" id="IPR003018">
    <property type="entry name" value="GAF"/>
</dbReference>